<name>A0A9P3YTS9_CLODI</name>
<evidence type="ECO:0000313" key="3">
    <source>
        <dbReference type="Proteomes" id="UP000411588"/>
    </source>
</evidence>
<accession>A0A9P3YTS9</accession>
<dbReference type="EMBL" id="DAEQIJ010000026">
    <property type="protein sequence ID" value="HBH2621752.1"/>
    <property type="molecule type" value="Genomic_DNA"/>
</dbReference>
<gene>
    <name evidence="1" type="ORF">KRQ00_003561</name>
    <name evidence="2" type="ORF">SAMEA1402399_03858</name>
</gene>
<evidence type="ECO:0000313" key="1">
    <source>
        <dbReference type="EMBL" id="HBH2621752.1"/>
    </source>
</evidence>
<dbReference type="RefSeq" id="WP_003425645.1">
    <property type="nucleotide sequence ID" value="NZ_BIMY01000032.1"/>
</dbReference>
<proteinExistence type="predicted"/>
<dbReference type="Gene3D" id="1.10.287.1080">
    <property type="entry name" value="MazG-like"/>
    <property type="match status" value="1"/>
</dbReference>
<organism evidence="1 4">
    <name type="scientific">Clostridioides difficile</name>
    <name type="common">Peptoclostridium difficile</name>
    <dbReference type="NCBI Taxonomy" id="1496"/>
    <lineage>
        <taxon>Bacteria</taxon>
        <taxon>Bacillati</taxon>
        <taxon>Bacillota</taxon>
        <taxon>Clostridia</taxon>
        <taxon>Peptostreptococcales</taxon>
        <taxon>Peptostreptococcaceae</taxon>
        <taxon>Clostridioides</taxon>
    </lineage>
</organism>
<dbReference type="Proteomes" id="UP000411588">
    <property type="component" value="Unassembled WGS sequence"/>
</dbReference>
<dbReference type="EMBL" id="CAADAN010000021">
    <property type="protein sequence ID" value="VFD36132.1"/>
    <property type="molecule type" value="Genomic_DNA"/>
</dbReference>
<reference evidence="2 3" key="2">
    <citation type="submission" date="2019-02" db="EMBL/GenBank/DDBJ databases">
        <authorList>
            <consortium name="Pathogen Informatics"/>
        </authorList>
    </citation>
    <scope>NUCLEOTIDE SEQUENCE [LARGE SCALE GENOMIC DNA]</scope>
    <source>
        <strain evidence="2">Clo34</strain>
        <strain evidence="3">clo34</strain>
    </source>
</reference>
<dbReference type="AlphaFoldDB" id="A0A9P3YTS9"/>
<dbReference type="Proteomes" id="UP000879542">
    <property type="component" value="Unassembled WGS sequence"/>
</dbReference>
<evidence type="ECO:0000313" key="2">
    <source>
        <dbReference type="EMBL" id="VFD36132.1"/>
    </source>
</evidence>
<comment type="caution">
    <text evidence="1">The sequence shown here is derived from an EMBL/GenBank/DDBJ whole genome shotgun (WGS) entry which is preliminary data.</text>
</comment>
<sequence length="161" mass="18476">MDLKLISSIPNWKVEDQLAKIDEEVTEFKNAIDTGITKDIIAEGLDVCQTILTMFQVLEIENYITEGVETHNKKLNGRGWDLKEIGDDILNLIKNSMINELINMNKKLKCLDEKEFNAKIQFLDVDKLWNLCMPLVNLSTIKGVNESIDEMKMGEFLKNIN</sequence>
<protein>
    <submittedName>
        <fullName evidence="1">Uncharacterized protein</fullName>
    </submittedName>
</protein>
<reference evidence="1" key="1">
    <citation type="journal article" date="2018" name="Genome Biol.">
        <title>SKESA: strategic k-mer extension for scrupulous assemblies.</title>
        <authorList>
            <person name="Souvorov A."/>
            <person name="Agarwala R."/>
            <person name="Lipman D.J."/>
        </authorList>
    </citation>
    <scope>NUCLEOTIDE SEQUENCE</scope>
    <source>
        <strain evidence="1">Clostridioides</strain>
    </source>
</reference>
<evidence type="ECO:0000313" key="4">
    <source>
        <dbReference type="Proteomes" id="UP000879542"/>
    </source>
</evidence>
<reference evidence="1" key="3">
    <citation type="submission" date="2021-06" db="EMBL/GenBank/DDBJ databases">
        <authorList>
            <consortium name="NCBI Pathogen Detection Project"/>
        </authorList>
    </citation>
    <scope>NUCLEOTIDE SEQUENCE</scope>
    <source>
        <strain evidence="1">Clostridioides</strain>
    </source>
</reference>